<dbReference type="GO" id="GO:0005634">
    <property type="term" value="C:nucleus"/>
    <property type="evidence" value="ECO:0007669"/>
    <property type="project" value="UniProtKB-SubCell"/>
</dbReference>
<dbReference type="EMBL" id="GL433845">
    <property type="protein sequence ID" value="EFN55157.1"/>
    <property type="molecule type" value="Genomic_DNA"/>
</dbReference>
<comment type="subcellular location">
    <subcellularLocation>
        <location evidence="2">Cytoplasm</location>
    </subcellularLocation>
    <subcellularLocation>
        <location evidence="1">Nucleus</location>
    </subcellularLocation>
</comment>
<dbReference type="STRING" id="554065.E1ZFM4"/>
<evidence type="ECO:0000256" key="6">
    <source>
        <dbReference type="ARBA" id="ARBA00022490"/>
    </source>
</evidence>
<dbReference type="GeneID" id="17354703"/>
<dbReference type="CDD" id="cd19496">
    <property type="entry name" value="Elp5"/>
    <property type="match status" value="1"/>
</dbReference>
<evidence type="ECO:0000256" key="3">
    <source>
        <dbReference type="ARBA" id="ARBA00005043"/>
    </source>
</evidence>
<dbReference type="Pfam" id="PF10483">
    <property type="entry name" value="Elong_Iki1"/>
    <property type="match status" value="1"/>
</dbReference>
<reference evidence="10 11" key="1">
    <citation type="journal article" date="2010" name="Plant Cell">
        <title>The Chlorella variabilis NC64A genome reveals adaptation to photosymbiosis, coevolution with viruses, and cryptic sex.</title>
        <authorList>
            <person name="Blanc G."/>
            <person name="Duncan G."/>
            <person name="Agarkova I."/>
            <person name="Borodovsky M."/>
            <person name="Gurnon J."/>
            <person name="Kuo A."/>
            <person name="Lindquist E."/>
            <person name="Lucas S."/>
            <person name="Pangilinan J."/>
            <person name="Polle J."/>
            <person name="Salamov A."/>
            <person name="Terry A."/>
            <person name="Yamada T."/>
            <person name="Dunigan D.D."/>
            <person name="Grigoriev I.V."/>
            <person name="Claverie J.M."/>
            <person name="Van Etten J.L."/>
        </authorList>
    </citation>
    <scope>NUCLEOTIDE SEQUENCE [LARGE SCALE GENOMIC DNA]</scope>
    <source>
        <strain evidence="10 11">NC64A</strain>
    </source>
</reference>
<evidence type="ECO:0000256" key="9">
    <source>
        <dbReference type="SAM" id="MobiDB-lite"/>
    </source>
</evidence>
<sequence length="406" mass="40916">MRTLRDGSGEAGAAAPLLLLCDTLAVVGGPALLRQASLSAPWAVAELAAAIAGGRAQAAGLTLVALERPAAQYQQLCSLTSVSLTVLDAFSDPNAWGSLLQDGGGSDDGSSSSTSSRSGSVIPLPGILAAPDGMQQLRRHLASAQQAAPGLRQCIVFDCLSPLLDRFGAGAVAHLLHSLQAAPRVSSLLCGVHGDLHTPQQLAALEQLAAGTLQLQPASELEQSLCAAAHGAGEPQGRLAVRLKRRAGRVRAEAQLYCLDGGGGLQFFAPPADALNPQAAAERAAAAGAGGGGAEGPAAGLAQQLAGGMKLGLSQAELEAKQRVQLPFEHQGQGAAYHTGDFRDYLPPEAGGRARPPSAAGAALPAAASTEVAAADGGGGLGRIMYVRDSGSEHDSDEDPDDDLDI</sequence>
<dbReference type="RefSeq" id="XP_005847259.1">
    <property type="nucleotide sequence ID" value="XM_005847197.1"/>
</dbReference>
<dbReference type="OrthoDB" id="166907at2759"/>
<feature type="region of interest" description="Disordered" evidence="9">
    <location>
        <begin position="101"/>
        <end position="122"/>
    </location>
</feature>
<dbReference type="Proteomes" id="UP000008141">
    <property type="component" value="Unassembled WGS sequence"/>
</dbReference>
<dbReference type="GO" id="GO:0002098">
    <property type="term" value="P:tRNA wobble uridine modification"/>
    <property type="evidence" value="ECO:0007669"/>
    <property type="project" value="InterPro"/>
</dbReference>
<dbReference type="PANTHER" id="PTHR15641:SF1">
    <property type="entry name" value="ELONGATOR COMPLEX PROTEIN 5"/>
    <property type="match status" value="1"/>
</dbReference>
<dbReference type="InterPro" id="IPR019519">
    <property type="entry name" value="Elp5"/>
</dbReference>
<dbReference type="InterPro" id="IPR027417">
    <property type="entry name" value="P-loop_NTPase"/>
</dbReference>
<dbReference type="GO" id="GO:0033588">
    <property type="term" value="C:elongator holoenzyme complex"/>
    <property type="evidence" value="ECO:0007669"/>
    <property type="project" value="InterPro"/>
</dbReference>
<feature type="compositionally biased region" description="Low complexity" evidence="9">
    <location>
        <begin position="108"/>
        <end position="120"/>
    </location>
</feature>
<dbReference type="GO" id="GO:0005829">
    <property type="term" value="C:cytosol"/>
    <property type="evidence" value="ECO:0007669"/>
    <property type="project" value="TreeGrafter"/>
</dbReference>
<proteinExistence type="inferred from homology"/>
<dbReference type="AlphaFoldDB" id="E1ZFM4"/>
<dbReference type="KEGG" id="cvr:CHLNCDRAFT_57943"/>
<dbReference type="PANTHER" id="PTHR15641">
    <property type="entry name" value="ELONGATOR COMPLEX PROTEIN 5"/>
    <property type="match status" value="1"/>
</dbReference>
<keyword evidence="11" id="KW-1185">Reference proteome</keyword>
<gene>
    <name evidence="10" type="ORF">CHLNCDRAFT_57943</name>
</gene>
<protein>
    <recommendedName>
        <fullName evidence="5">Elongator complex protein 5</fullName>
    </recommendedName>
</protein>
<dbReference type="Gene3D" id="3.40.50.300">
    <property type="entry name" value="P-loop containing nucleotide triphosphate hydrolases"/>
    <property type="match status" value="1"/>
</dbReference>
<accession>E1ZFM4</accession>
<feature type="region of interest" description="Disordered" evidence="9">
    <location>
        <begin position="338"/>
        <end position="406"/>
    </location>
</feature>
<evidence type="ECO:0000256" key="5">
    <source>
        <dbReference type="ARBA" id="ARBA00020264"/>
    </source>
</evidence>
<feature type="compositionally biased region" description="Low complexity" evidence="9">
    <location>
        <begin position="347"/>
        <end position="369"/>
    </location>
</feature>
<dbReference type="GO" id="GO:0000049">
    <property type="term" value="F:tRNA binding"/>
    <property type="evidence" value="ECO:0007669"/>
    <property type="project" value="TreeGrafter"/>
</dbReference>
<evidence type="ECO:0000313" key="10">
    <source>
        <dbReference type="EMBL" id="EFN55157.1"/>
    </source>
</evidence>
<evidence type="ECO:0000313" key="11">
    <source>
        <dbReference type="Proteomes" id="UP000008141"/>
    </source>
</evidence>
<evidence type="ECO:0000256" key="1">
    <source>
        <dbReference type="ARBA" id="ARBA00004123"/>
    </source>
</evidence>
<evidence type="ECO:0000256" key="7">
    <source>
        <dbReference type="ARBA" id="ARBA00022694"/>
    </source>
</evidence>
<keyword evidence="6" id="KW-0963">Cytoplasm</keyword>
<dbReference type="OMA" id="FQVLDCY"/>
<evidence type="ECO:0000256" key="4">
    <source>
        <dbReference type="ARBA" id="ARBA00009567"/>
    </source>
</evidence>
<keyword evidence="7" id="KW-0819">tRNA processing</keyword>
<organism evidence="11">
    <name type="scientific">Chlorella variabilis</name>
    <name type="common">Green alga</name>
    <dbReference type="NCBI Taxonomy" id="554065"/>
    <lineage>
        <taxon>Eukaryota</taxon>
        <taxon>Viridiplantae</taxon>
        <taxon>Chlorophyta</taxon>
        <taxon>core chlorophytes</taxon>
        <taxon>Trebouxiophyceae</taxon>
        <taxon>Chlorellales</taxon>
        <taxon>Chlorellaceae</taxon>
        <taxon>Chlorella clade</taxon>
        <taxon>Chlorella</taxon>
    </lineage>
</organism>
<dbReference type="eggNOG" id="ENOG502QTQT">
    <property type="taxonomic scope" value="Eukaryota"/>
</dbReference>
<feature type="compositionally biased region" description="Acidic residues" evidence="9">
    <location>
        <begin position="395"/>
        <end position="406"/>
    </location>
</feature>
<dbReference type="InParanoid" id="E1ZFM4"/>
<evidence type="ECO:0000256" key="2">
    <source>
        <dbReference type="ARBA" id="ARBA00004496"/>
    </source>
</evidence>
<dbReference type="FunCoup" id="E1ZFM4">
    <property type="interactions" value="191"/>
</dbReference>
<comment type="similarity">
    <text evidence="4">Belongs to the ELP5 family.</text>
</comment>
<keyword evidence="8" id="KW-0539">Nucleus</keyword>
<comment type="pathway">
    <text evidence="3">tRNA modification; 5-methoxycarbonylmethyl-2-thiouridine-tRNA biosynthesis.</text>
</comment>
<evidence type="ECO:0000256" key="8">
    <source>
        <dbReference type="ARBA" id="ARBA00023242"/>
    </source>
</evidence>
<dbReference type="UniPathway" id="UPA00988"/>
<name>E1ZFM4_CHLVA</name>